<name>A0ABN2ZW90_9ACTN</name>
<organism evidence="1 2">
    <name type="scientific">Kitasatospora kazusensis</name>
    <dbReference type="NCBI Taxonomy" id="407974"/>
    <lineage>
        <taxon>Bacteria</taxon>
        <taxon>Bacillati</taxon>
        <taxon>Actinomycetota</taxon>
        <taxon>Actinomycetes</taxon>
        <taxon>Kitasatosporales</taxon>
        <taxon>Streptomycetaceae</taxon>
        <taxon>Kitasatospora</taxon>
    </lineage>
</organism>
<proteinExistence type="predicted"/>
<protein>
    <submittedName>
        <fullName evidence="1">Uncharacterized protein</fullName>
    </submittedName>
</protein>
<evidence type="ECO:0000313" key="2">
    <source>
        <dbReference type="Proteomes" id="UP001422759"/>
    </source>
</evidence>
<evidence type="ECO:0000313" key="1">
    <source>
        <dbReference type="EMBL" id="GAA2148816.1"/>
    </source>
</evidence>
<sequence length="67" mass="7339">MRLAQDGQVLLVRVEEAEAGVQAHHGVERALREALRSRMSACTKEAWCPAAGPQRLNLRNTTGTVDL</sequence>
<accession>A0ABN2ZW90</accession>
<reference evidence="1 2" key="1">
    <citation type="journal article" date="2019" name="Int. J. Syst. Evol. Microbiol.">
        <title>The Global Catalogue of Microorganisms (GCM) 10K type strain sequencing project: providing services to taxonomists for standard genome sequencing and annotation.</title>
        <authorList>
            <consortium name="The Broad Institute Genomics Platform"/>
            <consortium name="The Broad Institute Genome Sequencing Center for Infectious Disease"/>
            <person name="Wu L."/>
            <person name="Ma J."/>
        </authorList>
    </citation>
    <scope>NUCLEOTIDE SEQUENCE [LARGE SCALE GENOMIC DNA]</scope>
    <source>
        <strain evidence="1 2">JCM 14560</strain>
    </source>
</reference>
<keyword evidence="2" id="KW-1185">Reference proteome</keyword>
<gene>
    <name evidence="1" type="ORF">GCM10009760_41300</name>
</gene>
<dbReference type="EMBL" id="BAAANT010000025">
    <property type="protein sequence ID" value="GAA2148816.1"/>
    <property type="molecule type" value="Genomic_DNA"/>
</dbReference>
<dbReference type="Proteomes" id="UP001422759">
    <property type="component" value="Unassembled WGS sequence"/>
</dbReference>
<comment type="caution">
    <text evidence="1">The sequence shown here is derived from an EMBL/GenBank/DDBJ whole genome shotgun (WGS) entry which is preliminary data.</text>
</comment>